<dbReference type="PANTHER" id="PTHR48025">
    <property type="entry name" value="OS02G0815200 PROTEIN"/>
    <property type="match status" value="1"/>
</dbReference>
<evidence type="ECO:0000313" key="5">
    <source>
        <dbReference type="EMBL" id="KAF5769269.1"/>
    </source>
</evidence>
<dbReference type="EMBL" id="MNCJ02000329">
    <property type="protein sequence ID" value="KAF5769269.1"/>
    <property type="molecule type" value="Genomic_DNA"/>
</dbReference>
<dbReference type="Gene3D" id="3.30.70.330">
    <property type="match status" value="1"/>
</dbReference>
<dbReference type="InterPro" id="IPR035979">
    <property type="entry name" value="RBD_domain_sf"/>
</dbReference>
<dbReference type="InterPro" id="IPR000504">
    <property type="entry name" value="RRM_dom"/>
</dbReference>
<reference evidence="5" key="2">
    <citation type="submission" date="2020-06" db="EMBL/GenBank/DDBJ databases">
        <title>Helianthus annuus Genome sequencing and assembly Release 2.</title>
        <authorList>
            <person name="Gouzy J."/>
            <person name="Langlade N."/>
            <person name="Munos S."/>
        </authorList>
    </citation>
    <scope>NUCLEOTIDE SEQUENCE</scope>
    <source>
        <tissue evidence="5">Leaves</tissue>
    </source>
</reference>
<feature type="compositionally biased region" description="Polar residues" evidence="3">
    <location>
        <begin position="1"/>
        <end position="16"/>
    </location>
</feature>
<feature type="domain" description="RRM" evidence="4">
    <location>
        <begin position="85"/>
        <end position="166"/>
    </location>
</feature>
<comment type="caution">
    <text evidence="5">The sequence shown here is derived from an EMBL/GenBank/DDBJ whole genome shotgun (WGS) entry which is preliminary data.</text>
</comment>
<feature type="compositionally biased region" description="Polar residues" evidence="3">
    <location>
        <begin position="49"/>
        <end position="72"/>
    </location>
</feature>
<sequence>MDQHSNSPRSYDNSGPQPYHDGGPFNHGGHYNRRRRYQNNNYQDAGSEASDSFGYSNGTTFSGRERPFSQSVHGPPEFFDDGKCNKLYVSSVPREVTEEDICSLFGEHGTSTEVVLFEQLKNLQQHGCCLVKYATIKDASQAIKALNNQYTFPGRLRPIEVKYATKKPERPALGFLKTHENKLLNGGHESQVFVSFFSKHASKSEIAEVWSGHHQRIIPSPATSGGPSSFSAISGRVQSCYLELDCLPSAIYATRLCVTSVFTHPPATTLLHSSPACVPCHRHTQHIPATSGGHLYLSRHFGQHLYVSHHL</sequence>
<dbReference type="Gramene" id="mRNA:HanXRQr2_Chr14g0646301">
    <property type="protein sequence ID" value="CDS:HanXRQr2_Chr14g0646301.1"/>
    <property type="gene ID" value="HanXRQr2_Chr14g0646301"/>
</dbReference>
<dbReference type="AlphaFoldDB" id="A0A9K3H8P5"/>
<protein>
    <submittedName>
        <fullName evidence="5">RNA recognition motif domain, nucleotide-binding alpha-beta plait domain superfamily</fullName>
    </submittedName>
</protein>
<dbReference type="SUPFAM" id="SSF54928">
    <property type="entry name" value="RNA-binding domain, RBD"/>
    <property type="match status" value="1"/>
</dbReference>
<proteinExistence type="predicted"/>
<evidence type="ECO:0000256" key="3">
    <source>
        <dbReference type="SAM" id="MobiDB-lite"/>
    </source>
</evidence>
<dbReference type="Proteomes" id="UP000215914">
    <property type="component" value="Unassembled WGS sequence"/>
</dbReference>
<dbReference type="Pfam" id="PF00076">
    <property type="entry name" value="RRM_1"/>
    <property type="match status" value="1"/>
</dbReference>
<evidence type="ECO:0000256" key="2">
    <source>
        <dbReference type="PROSITE-ProRule" id="PRU00176"/>
    </source>
</evidence>
<name>A0A9K3H8P5_HELAN</name>
<dbReference type="SMART" id="SM00360">
    <property type="entry name" value="RRM"/>
    <property type="match status" value="1"/>
</dbReference>
<dbReference type="InterPro" id="IPR012677">
    <property type="entry name" value="Nucleotide-bd_a/b_plait_sf"/>
</dbReference>
<reference evidence="5" key="1">
    <citation type="journal article" date="2017" name="Nature">
        <title>The sunflower genome provides insights into oil metabolism, flowering and Asterid evolution.</title>
        <authorList>
            <person name="Badouin H."/>
            <person name="Gouzy J."/>
            <person name="Grassa C.J."/>
            <person name="Murat F."/>
            <person name="Staton S.E."/>
            <person name="Cottret L."/>
            <person name="Lelandais-Briere C."/>
            <person name="Owens G.L."/>
            <person name="Carrere S."/>
            <person name="Mayjonade B."/>
            <person name="Legrand L."/>
            <person name="Gill N."/>
            <person name="Kane N.C."/>
            <person name="Bowers J.E."/>
            <person name="Hubner S."/>
            <person name="Bellec A."/>
            <person name="Berard A."/>
            <person name="Berges H."/>
            <person name="Blanchet N."/>
            <person name="Boniface M.C."/>
            <person name="Brunel D."/>
            <person name="Catrice O."/>
            <person name="Chaidir N."/>
            <person name="Claudel C."/>
            <person name="Donnadieu C."/>
            <person name="Faraut T."/>
            <person name="Fievet G."/>
            <person name="Helmstetter N."/>
            <person name="King M."/>
            <person name="Knapp S.J."/>
            <person name="Lai Z."/>
            <person name="Le Paslier M.C."/>
            <person name="Lippi Y."/>
            <person name="Lorenzon L."/>
            <person name="Mandel J.R."/>
            <person name="Marage G."/>
            <person name="Marchand G."/>
            <person name="Marquand E."/>
            <person name="Bret-Mestries E."/>
            <person name="Morien E."/>
            <person name="Nambeesan S."/>
            <person name="Nguyen T."/>
            <person name="Pegot-Espagnet P."/>
            <person name="Pouilly N."/>
            <person name="Raftis F."/>
            <person name="Sallet E."/>
            <person name="Schiex T."/>
            <person name="Thomas J."/>
            <person name="Vandecasteele C."/>
            <person name="Vares D."/>
            <person name="Vear F."/>
            <person name="Vautrin S."/>
            <person name="Crespi M."/>
            <person name="Mangin B."/>
            <person name="Burke J.M."/>
            <person name="Salse J."/>
            <person name="Munos S."/>
            <person name="Vincourt P."/>
            <person name="Rieseberg L.H."/>
            <person name="Langlade N.B."/>
        </authorList>
    </citation>
    <scope>NUCLEOTIDE SEQUENCE</scope>
    <source>
        <tissue evidence="5">Leaves</tissue>
    </source>
</reference>
<evidence type="ECO:0000256" key="1">
    <source>
        <dbReference type="ARBA" id="ARBA00022884"/>
    </source>
</evidence>
<dbReference type="PANTHER" id="PTHR48025:SF1">
    <property type="entry name" value="RRM DOMAIN-CONTAINING PROTEIN"/>
    <property type="match status" value="1"/>
</dbReference>
<keyword evidence="6" id="KW-1185">Reference proteome</keyword>
<evidence type="ECO:0000313" key="6">
    <source>
        <dbReference type="Proteomes" id="UP000215914"/>
    </source>
</evidence>
<accession>A0A9K3H8P5</accession>
<dbReference type="GO" id="GO:0003723">
    <property type="term" value="F:RNA binding"/>
    <property type="evidence" value="ECO:0007669"/>
    <property type="project" value="UniProtKB-UniRule"/>
</dbReference>
<feature type="region of interest" description="Disordered" evidence="3">
    <location>
        <begin position="1"/>
        <end position="74"/>
    </location>
</feature>
<organism evidence="5 6">
    <name type="scientific">Helianthus annuus</name>
    <name type="common">Common sunflower</name>
    <dbReference type="NCBI Taxonomy" id="4232"/>
    <lineage>
        <taxon>Eukaryota</taxon>
        <taxon>Viridiplantae</taxon>
        <taxon>Streptophyta</taxon>
        <taxon>Embryophyta</taxon>
        <taxon>Tracheophyta</taxon>
        <taxon>Spermatophyta</taxon>
        <taxon>Magnoliopsida</taxon>
        <taxon>eudicotyledons</taxon>
        <taxon>Gunneridae</taxon>
        <taxon>Pentapetalae</taxon>
        <taxon>asterids</taxon>
        <taxon>campanulids</taxon>
        <taxon>Asterales</taxon>
        <taxon>Asteraceae</taxon>
        <taxon>Asteroideae</taxon>
        <taxon>Heliantheae alliance</taxon>
        <taxon>Heliantheae</taxon>
        <taxon>Helianthus</taxon>
    </lineage>
</organism>
<dbReference type="InterPro" id="IPR050502">
    <property type="entry name" value="Euk_RNA-bind_prot"/>
</dbReference>
<keyword evidence="1 2" id="KW-0694">RNA-binding</keyword>
<gene>
    <name evidence="5" type="ORF">HanXRQr2_Chr14g0646301</name>
</gene>
<dbReference type="PROSITE" id="PS50102">
    <property type="entry name" value="RRM"/>
    <property type="match status" value="1"/>
</dbReference>
<evidence type="ECO:0000259" key="4">
    <source>
        <dbReference type="PROSITE" id="PS50102"/>
    </source>
</evidence>